<evidence type="ECO:0000313" key="3">
    <source>
        <dbReference type="RefSeq" id="XP_033814504.1"/>
    </source>
</evidence>
<evidence type="ECO:0000313" key="2">
    <source>
        <dbReference type="Proteomes" id="UP000515159"/>
    </source>
</evidence>
<organism evidence="2 3">
    <name type="scientific">Geotrypetes seraphini</name>
    <name type="common">Gaboon caecilian</name>
    <name type="synonym">Caecilia seraphini</name>
    <dbReference type="NCBI Taxonomy" id="260995"/>
    <lineage>
        <taxon>Eukaryota</taxon>
        <taxon>Metazoa</taxon>
        <taxon>Chordata</taxon>
        <taxon>Craniata</taxon>
        <taxon>Vertebrata</taxon>
        <taxon>Euteleostomi</taxon>
        <taxon>Amphibia</taxon>
        <taxon>Gymnophiona</taxon>
        <taxon>Geotrypetes</taxon>
    </lineage>
</organism>
<sequence>MNQELLAVGSKRRRTGGSVQGNGTSSHLDEEQMNRVVEDDEQHQQIRLQGEEPVRRNGDGVGADMEPPEECASQQEPREENNNRFVAMDEESLGNQENEEEEEDMDQDSDDFDQSDDSGREDEDTNGNSFSNSSSILDLSIRRQISPFCTKTKNAVKMKKLDIIIIKVAVSMGSPVESGDLPTLRTDREQESHCQEEIPVGENIDIEKNPFFYTRETREVTLEASWDLVVDLAKSIKLQMVQLEYKVNTQETDIKNLS</sequence>
<protein>
    <submittedName>
        <fullName evidence="3">F-box/WD repeat-containing protein 7-like</fullName>
    </submittedName>
</protein>
<evidence type="ECO:0000256" key="1">
    <source>
        <dbReference type="SAM" id="MobiDB-lite"/>
    </source>
</evidence>
<dbReference type="AlphaFoldDB" id="A0A6P8S8I5"/>
<dbReference type="InParanoid" id="A0A6P8S8I5"/>
<proteinExistence type="predicted"/>
<keyword evidence="2" id="KW-1185">Reference proteome</keyword>
<feature type="compositionally biased region" description="Basic and acidic residues" evidence="1">
    <location>
        <begin position="27"/>
        <end position="37"/>
    </location>
</feature>
<feature type="compositionally biased region" description="Acidic residues" evidence="1">
    <location>
        <begin position="88"/>
        <end position="125"/>
    </location>
</feature>
<feature type="region of interest" description="Disordered" evidence="1">
    <location>
        <begin position="1"/>
        <end position="133"/>
    </location>
</feature>
<reference evidence="3" key="1">
    <citation type="submission" date="2025-08" db="UniProtKB">
        <authorList>
            <consortium name="RefSeq"/>
        </authorList>
    </citation>
    <scope>IDENTIFICATION</scope>
</reference>
<dbReference type="KEGG" id="gsh:117366773"/>
<dbReference type="GeneID" id="117366773"/>
<gene>
    <name evidence="3" type="primary">LOC117366773</name>
</gene>
<accession>A0A6P8S8I5</accession>
<dbReference type="RefSeq" id="XP_033814504.1">
    <property type="nucleotide sequence ID" value="XM_033958613.1"/>
</dbReference>
<name>A0A6P8S8I5_GEOSA</name>
<dbReference type="Proteomes" id="UP000515159">
    <property type="component" value="Chromosome 1"/>
</dbReference>
<feature type="compositionally biased region" description="Basic and acidic residues" evidence="1">
    <location>
        <begin position="49"/>
        <end position="58"/>
    </location>
</feature>